<reference evidence="1" key="1">
    <citation type="journal article" date="2023" name="Plant J.">
        <title>Genome sequences and population genomics provide insights into the demographic history, inbreeding, and mutation load of two 'living fossil' tree species of Dipteronia.</title>
        <authorList>
            <person name="Feng Y."/>
            <person name="Comes H.P."/>
            <person name="Chen J."/>
            <person name="Zhu S."/>
            <person name="Lu R."/>
            <person name="Zhang X."/>
            <person name="Li P."/>
            <person name="Qiu J."/>
            <person name="Olsen K.M."/>
            <person name="Qiu Y."/>
        </authorList>
    </citation>
    <scope>NUCLEOTIDE SEQUENCE</scope>
    <source>
        <strain evidence="1">KIB01</strain>
    </source>
</reference>
<protein>
    <submittedName>
        <fullName evidence="1">Uncharacterized protein</fullName>
    </submittedName>
</protein>
<dbReference type="Proteomes" id="UP001280121">
    <property type="component" value="Unassembled WGS sequence"/>
</dbReference>
<gene>
    <name evidence="1" type="ORF">Ddye_012864</name>
</gene>
<evidence type="ECO:0000313" key="1">
    <source>
        <dbReference type="EMBL" id="KAK2653008.1"/>
    </source>
</evidence>
<name>A0AAE0CJN2_9ROSI</name>
<evidence type="ECO:0000313" key="2">
    <source>
        <dbReference type="Proteomes" id="UP001280121"/>
    </source>
</evidence>
<sequence length="99" mass="10529">MDIQDPQPESKPKMDQSEMAAATAAVFSSLSPSAFTRRANSEASFCLQVDLAIAPIEYGSSYVSLEEIDGSEDDLFSTYIDVEKLGGSSVGLGDNNDVV</sequence>
<dbReference type="EMBL" id="JANJYI010000004">
    <property type="protein sequence ID" value="KAK2653008.1"/>
    <property type="molecule type" value="Genomic_DNA"/>
</dbReference>
<dbReference type="AlphaFoldDB" id="A0AAE0CJN2"/>
<organism evidence="1 2">
    <name type="scientific">Dipteronia dyeriana</name>
    <dbReference type="NCBI Taxonomy" id="168575"/>
    <lineage>
        <taxon>Eukaryota</taxon>
        <taxon>Viridiplantae</taxon>
        <taxon>Streptophyta</taxon>
        <taxon>Embryophyta</taxon>
        <taxon>Tracheophyta</taxon>
        <taxon>Spermatophyta</taxon>
        <taxon>Magnoliopsida</taxon>
        <taxon>eudicotyledons</taxon>
        <taxon>Gunneridae</taxon>
        <taxon>Pentapetalae</taxon>
        <taxon>rosids</taxon>
        <taxon>malvids</taxon>
        <taxon>Sapindales</taxon>
        <taxon>Sapindaceae</taxon>
        <taxon>Hippocastanoideae</taxon>
        <taxon>Acereae</taxon>
        <taxon>Dipteronia</taxon>
    </lineage>
</organism>
<proteinExistence type="predicted"/>
<keyword evidence="2" id="KW-1185">Reference proteome</keyword>
<comment type="caution">
    <text evidence="1">The sequence shown here is derived from an EMBL/GenBank/DDBJ whole genome shotgun (WGS) entry which is preliminary data.</text>
</comment>
<accession>A0AAE0CJN2</accession>